<proteinExistence type="predicted"/>
<comment type="caution">
    <text evidence="2">The sequence shown here is derived from an EMBL/GenBank/DDBJ whole genome shotgun (WGS) entry which is preliminary data.</text>
</comment>
<feature type="region of interest" description="Disordered" evidence="1">
    <location>
        <begin position="443"/>
        <end position="463"/>
    </location>
</feature>
<evidence type="ECO:0000313" key="2">
    <source>
        <dbReference type="EMBL" id="KAJ8898162.1"/>
    </source>
</evidence>
<feature type="compositionally biased region" description="Pro residues" evidence="1">
    <location>
        <begin position="1098"/>
        <end position="1112"/>
    </location>
</feature>
<name>A0ABQ9INU2_9NEOP</name>
<feature type="region of interest" description="Disordered" evidence="1">
    <location>
        <begin position="108"/>
        <end position="137"/>
    </location>
</feature>
<protein>
    <submittedName>
        <fullName evidence="2">Uncharacterized protein</fullName>
    </submittedName>
</protein>
<feature type="region of interest" description="Disordered" evidence="1">
    <location>
        <begin position="1098"/>
        <end position="1119"/>
    </location>
</feature>
<sequence length="1138" mass="126868">MEHRWNARAWELEDPRETSPTNGIVRCELLRATPTGLEIRFFLVEGKREKSDVTVEGLCEELSTSLYVSLVRDAVHVQFLRAGAGEGVKAGKELQTPNGVPCTVRLAREPRTSVLTPPPPNRGPRQILHPPRNDVPSAPTPAERFVGIVQSNFPDALIKFYFQDILPLRANKAQPRLHETTPKGQRTACVCTHFNTILREHWRRSTPLNPPQLEIIRGPYKTIIHKSRFKNYLRGTRPLELFPAFEAEERRTDKGDTASRIKCAIVAKRKALRTGVQCSRRTACTYWWKKEFQSVVSKRAALAERLACSPPTSANRVQSPAGLLPDFRKWGSCRTMPLVGGFSRGSPVSPPRPYIPLIDSQYFAVKSRPNLFTHYSKKKKTGLKSKMASRGVRICRAALEEGLEESRGGRYLLCMARRRRDVRTPVCHASSCHRTLPCFSAPPPPKKPSTLNPSPLARGVRPCPKDTRVRTMAARFQSRRVYFKHHVSRPLVRSFAAAASRNCSTFENALIYFDIIQWLLGWDNQLLVTLQYGVKWHSRLDQQPNAVLEKKVILKKKKKLGLAVLVTRPFVLREYVYVDALGRLDVYFTFPVPLHSIIWGFMDIAGLILKYSFQPFGDAMPNCIPRFCYLRIFWVASHYGSKFKDVLTSTTLVIGNVSSVFHVRRLWTRISPEIYLGLQLAVREKVRAVPIDSLEKVSSTNCPRRAANLFAVFGLQPGKFWRMPIGERRTAMLPASVLENDFNTWVAEKHTPPSPRPPLQATSDTVSPPSPGSREGHPPPFPSQALYLLNLRMGPHLTFRDEVVGQGGGGVTHPVCSARIAVLVPGPSPERGGSSIQHPGRRPERRLSPRARGLCVPALRCKSWIKVQRQGVVVRETGAPRGNPPANAVRLLASHQDEPGSTPDGFIPGFSHVGIVPGDAAGRRVFSGISRLPRLLIPALLHARLASPSSALKISMLRVIQISSFTRYCRKLLSPSGLLCTSRVPYVEWRVGIFRRAILRADECERRSIQSIAGMVTAAGPVSLRGVDFTRLALTREERPGGGHRAATVAMATAPQHPSPLLPPYPARARAPTHNGAPQPGVSAPRFPAHCWRRPEPSNLPVPRSVPSPALAPRPACNRRGLPPALRWRLLPTCQTPR</sequence>
<feature type="region of interest" description="Disordered" evidence="1">
    <location>
        <begin position="747"/>
        <end position="784"/>
    </location>
</feature>
<dbReference type="Proteomes" id="UP001159363">
    <property type="component" value="Chromosome 1"/>
</dbReference>
<keyword evidence="3" id="KW-1185">Reference proteome</keyword>
<evidence type="ECO:0000313" key="3">
    <source>
        <dbReference type="Proteomes" id="UP001159363"/>
    </source>
</evidence>
<accession>A0ABQ9INU2</accession>
<dbReference type="EMBL" id="JARBHB010000001">
    <property type="protein sequence ID" value="KAJ8898162.1"/>
    <property type="molecule type" value="Genomic_DNA"/>
</dbReference>
<evidence type="ECO:0000256" key="1">
    <source>
        <dbReference type="SAM" id="MobiDB-lite"/>
    </source>
</evidence>
<reference evidence="2 3" key="1">
    <citation type="submission" date="2023-02" db="EMBL/GenBank/DDBJ databases">
        <title>LHISI_Scaffold_Assembly.</title>
        <authorList>
            <person name="Stuart O.P."/>
            <person name="Cleave R."/>
            <person name="Magrath M.J.L."/>
            <person name="Mikheyev A.S."/>
        </authorList>
    </citation>
    <scope>NUCLEOTIDE SEQUENCE [LARGE SCALE GENOMIC DNA]</scope>
    <source>
        <strain evidence="2">Daus_M_001</strain>
        <tissue evidence="2">Leg muscle</tissue>
    </source>
</reference>
<gene>
    <name evidence="2" type="ORF">PR048_003522</name>
</gene>
<feature type="region of interest" description="Disordered" evidence="1">
    <location>
        <begin position="824"/>
        <end position="846"/>
    </location>
</feature>
<organism evidence="2 3">
    <name type="scientific">Dryococelus australis</name>
    <dbReference type="NCBI Taxonomy" id="614101"/>
    <lineage>
        <taxon>Eukaryota</taxon>
        <taxon>Metazoa</taxon>
        <taxon>Ecdysozoa</taxon>
        <taxon>Arthropoda</taxon>
        <taxon>Hexapoda</taxon>
        <taxon>Insecta</taxon>
        <taxon>Pterygota</taxon>
        <taxon>Neoptera</taxon>
        <taxon>Polyneoptera</taxon>
        <taxon>Phasmatodea</taxon>
        <taxon>Verophasmatodea</taxon>
        <taxon>Anareolatae</taxon>
        <taxon>Phasmatidae</taxon>
        <taxon>Eurycanthinae</taxon>
        <taxon>Dryococelus</taxon>
    </lineage>
</organism>